<reference evidence="5 6" key="1">
    <citation type="submission" date="2019-02" db="EMBL/GenBank/DDBJ databases">
        <title>Genomic Encyclopedia of Type Strains, Phase IV (KMG-IV): sequencing the most valuable type-strain genomes for metagenomic binning, comparative biology and taxonomic classification.</title>
        <authorList>
            <person name="Goeker M."/>
        </authorList>
    </citation>
    <scope>NUCLEOTIDE SEQUENCE [LARGE SCALE GENOMIC DNA]</scope>
    <source>
        <strain evidence="5 6">DSM 29486</strain>
    </source>
</reference>
<dbReference type="OrthoDB" id="9807041at2"/>
<feature type="domain" description="SGNH hydrolase-type esterase" evidence="4">
    <location>
        <begin position="177"/>
        <end position="358"/>
    </location>
</feature>
<dbReference type="PANTHER" id="PTHR43695:SF1">
    <property type="entry name" value="RHAMNOGALACTURONAN ACETYLESTERASE"/>
    <property type="match status" value="1"/>
</dbReference>
<dbReference type="PANTHER" id="PTHR43695">
    <property type="entry name" value="PUTATIVE (AFU_ORTHOLOGUE AFUA_2G17250)-RELATED"/>
    <property type="match status" value="1"/>
</dbReference>
<dbReference type="InterPro" id="IPR036514">
    <property type="entry name" value="SGNH_hydro_sf"/>
</dbReference>
<comment type="caution">
    <text evidence="5">The sequence shown here is derived from an EMBL/GenBank/DDBJ whole genome shotgun (WGS) entry which is preliminary data.</text>
</comment>
<evidence type="ECO:0000313" key="6">
    <source>
        <dbReference type="Proteomes" id="UP000292927"/>
    </source>
</evidence>
<evidence type="ECO:0000256" key="1">
    <source>
        <dbReference type="ARBA" id="ARBA00008668"/>
    </source>
</evidence>
<organism evidence="5 6">
    <name type="scientific">Cuneatibacter caecimuris</name>
    <dbReference type="NCBI Taxonomy" id="1796618"/>
    <lineage>
        <taxon>Bacteria</taxon>
        <taxon>Bacillati</taxon>
        <taxon>Bacillota</taxon>
        <taxon>Clostridia</taxon>
        <taxon>Lachnospirales</taxon>
        <taxon>Lachnospiraceae</taxon>
        <taxon>Cuneatibacter</taxon>
    </lineage>
</organism>
<dbReference type="Pfam" id="PF13472">
    <property type="entry name" value="Lipase_GDSL_2"/>
    <property type="match status" value="1"/>
</dbReference>
<comment type="similarity">
    <text evidence="1">Belongs to the 'GDSL' lipolytic enzyme family.</text>
</comment>
<gene>
    <name evidence="5" type="ORF">EV209_0025</name>
</gene>
<dbReference type="InterPro" id="IPR013830">
    <property type="entry name" value="SGNH_hydro"/>
</dbReference>
<dbReference type="RefSeq" id="WP_130431861.1">
    <property type="nucleotide sequence ID" value="NZ_SGXF01000001.1"/>
</dbReference>
<dbReference type="Gene3D" id="3.40.50.1110">
    <property type="entry name" value="SGNH hydrolase"/>
    <property type="match status" value="1"/>
</dbReference>
<dbReference type="EMBL" id="SGXF01000001">
    <property type="protein sequence ID" value="RZT01925.1"/>
    <property type="molecule type" value="Genomic_DNA"/>
</dbReference>
<name>A0A4Q7PN90_9FIRM</name>
<dbReference type="GO" id="GO:0016787">
    <property type="term" value="F:hydrolase activity"/>
    <property type="evidence" value="ECO:0007669"/>
    <property type="project" value="UniProtKB-KW"/>
</dbReference>
<dbReference type="Proteomes" id="UP000292927">
    <property type="component" value="Unassembled WGS sequence"/>
</dbReference>
<keyword evidence="6" id="KW-1185">Reference proteome</keyword>
<sequence>MYTKTYSFQSSTPVLYSPGAEYGFVTEAVRASHPDLQIPEINAAFEVPYWYLGRELTSLSSDASGCRAVSELPVPLIFKAAVPRSGNYQVTVTIAPGPEISRLILFTGRRRLVWIGTLQEEETFSHSFTVNVSDIIPRGTETRREDRSINLAICGSCPRISEVKIQEIHVPTLYIAGDSTVTDQTGEYPYHPEQCYCGWGQALPLYLKEGAALSNHAHSGLTTESFREEGHHAIVMEAIRPGDFFFMQFGHNDQKLPHLKPREGYRDNLLRYIEEVRAKGAWPVLVTPLARNSWKGNDGTYNDLLAAQAQVCLELGRECHVPVLDLHQKSMDFIMKNGLENAKRYFYPGDYTHTNDYGGVRMAGFVAEECRNMLTEAPYSYLREYFREPDFTFEPPLQVFPSQPPEGFEDNREKQTGPSLPGEIDRPEDPLLRAEALDLIIQAVHFFPTNVYNDMYRDVVGHEWYAGSVECAFQNGMIDRHLVEEDCFRPAAPATLEEFLSIALNGLKSRVTLPDTAGMATYPGGSGWAQQFLKAALRMEMISGQERPDRMLTRQEANEIALKISAIVG</sequence>
<proteinExistence type="inferred from homology"/>
<keyword evidence="2" id="KW-0378">Hydrolase</keyword>
<dbReference type="CDD" id="cd01821">
    <property type="entry name" value="Rhamnogalacturan_acetylesterase_like"/>
    <property type="match status" value="1"/>
</dbReference>
<evidence type="ECO:0000259" key="4">
    <source>
        <dbReference type="Pfam" id="PF13472"/>
    </source>
</evidence>
<evidence type="ECO:0000256" key="3">
    <source>
        <dbReference type="SAM" id="MobiDB-lite"/>
    </source>
</evidence>
<dbReference type="InterPro" id="IPR037459">
    <property type="entry name" value="RhgT-like"/>
</dbReference>
<feature type="region of interest" description="Disordered" evidence="3">
    <location>
        <begin position="402"/>
        <end position="427"/>
    </location>
</feature>
<evidence type="ECO:0000313" key="5">
    <source>
        <dbReference type="EMBL" id="RZT01925.1"/>
    </source>
</evidence>
<dbReference type="SUPFAM" id="SSF52266">
    <property type="entry name" value="SGNH hydrolase"/>
    <property type="match status" value="1"/>
</dbReference>
<accession>A0A4Q7PN90</accession>
<evidence type="ECO:0000256" key="2">
    <source>
        <dbReference type="ARBA" id="ARBA00022801"/>
    </source>
</evidence>
<dbReference type="AlphaFoldDB" id="A0A4Q7PN90"/>
<protein>
    <submittedName>
        <fullName evidence="5">Lysophospholipase L1-like esterase</fullName>
    </submittedName>
</protein>